<dbReference type="FunFam" id="1.20.140.40:FF:000002">
    <property type="entry name" value="Putative invertase inhibitor"/>
    <property type="match status" value="1"/>
</dbReference>
<evidence type="ECO:0000256" key="3">
    <source>
        <dbReference type="ARBA" id="ARBA00038471"/>
    </source>
</evidence>
<feature type="signal peptide" evidence="4">
    <location>
        <begin position="1"/>
        <end position="26"/>
    </location>
</feature>
<dbReference type="PANTHER" id="PTHR35357">
    <property type="entry name" value="OS02G0537100 PROTEIN"/>
    <property type="match status" value="1"/>
</dbReference>
<proteinExistence type="inferred from homology"/>
<evidence type="ECO:0000313" key="7">
    <source>
        <dbReference type="Proteomes" id="UP000734854"/>
    </source>
</evidence>
<dbReference type="OrthoDB" id="1915198at2759"/>
<feature type="domain" description="Pectinesterase inhibitor" evidence="5">
    <location>
        <begin position="24"/>
        <end position="177"/>
    </location>
</feature>
<evidence type="ECO:0000259" key="5">
    <source>
        <dbReference type="SMART" id="SM00856"/>
    </source>
</evidence>
<evidence type="ECO:0000256" key="1">
    <source>
        <dbReference type="ARBA" id="ARBA00022729"/>
    </source>
</evidence>
<dbReference type="InterPro" id="IPR034088">
    <property type="entry name" value="Pla_a_1-like"/>
</dbReference>
<name>A0A8J5LVU8_ZINOF</name>
<dbReference type="EMBL" id="JACMSC010000002">
    <property type="protein sequence ID" value="KAG6532782.1"/>
    <property type="molecule type" value="Genomic_DNA"/>
</dbReference>
<dbReference type="SMART" id="SM00856">
    <property type="entry name" value="PMEI"/>
    <property type="match status" value="1"/>
</dbReference>
<evidence type="ECO:0000256" key="2">
    <source>
        <dbReference type="ARBA" id="ARBA00023157"/>
    </source>
</evidence>
<comment type="similarity">
    <text evidence="3">Belongs to the PMEI family.</text>
</comment>
<dbReference type="Pfam" id="PF04043">
    <property type="entry name" value="PMEI"/>
    <property type="match status" value="1"/>
</dbReference>
<dbReference type="Proteomes" id="UP000734854">
    <property type="component" value="Unassembled WGS sequence"/>
</dbReference>
<dbReference type="InterPro" id="IPR006501">
    <property type="entry name" value="Pectinesterase_inhib_dom"/>
</dbReference>
<comment type="caution">
    <text evidence="6">The sequence shown here is derived from an EMBL/GenBank/DDBJ whole genome shotgun (WGS) entry which is preliminary data.</text>
</comment>
<evidence type="ECO:0000256" key="4">
    <source>
        <dbReference type="SAM" id="SignalP"/>
    </source>
</evidence>
<dbReference type="CDD" id="cd15795">
    <property type="entry name" value="PMEI-Pla_a_1_like"/>
    <property type="match status" value="1"/>
</dbReference>
<reference evidence="6 7" key="1">
    <citation type="submission" date="2020-08" db="EMBL/GenBank/DDBJ databases">
        <title>Plant Genome Project.</title>
        <authorList>
            <person name="Zhang R.-G."/>
        </authorList>
    </citation>
    <scope>NUCLEOTIDE SEQUENCE [LARGE SCALE GENOMIC DNA]</scope>
    <source>
        <tissue evidence="6">Rhizome</tissue>
    </source>
</reference>
<dbReference type="PANTHER" id="PTHR35357:SF23">
    <property type="entry name" value="PECTINESTERASE INHIBITOR DOMAIN-CONTAINING PROTEIN"/>
    <property type="match status" value="1"/>
</dbReference>
<sequence length="182" mass="19041">MIRMISPQPYFRSLFLLLCLLRHASSDLVGDACGQIADGDPNVDYAFCVESLRPSAGATARDLRGLAAAAARLAAANATRADAAAAAAMRGRAEKMGRYERSCLESCQELFEGAAEDLAEAAGMVEGGRFEDAGVRLSAAVDAPVTCEDGFREGGIASPLTAEDGDLFRLAVIALAINARLK</sequence>
<keyword evidence="2" id="KW-1015">Disulfide bond</keyword>
<keyword evidence="7" id="KW-1185">Reference proteome</keyword>
<feature type="chain" id="PRO_5035264413" description="Pectinesterase inhibitor domain-containing protein" evidence="4">
    <location>
        <begin position="27"/>
        <end position="182"/>
    </location>
</feature>
<accession>A0A8J5LVU8</accession>
<dbReference type="GO" id="GO:0004857">
    <property type="term" value="F:enzyme inhibitor activity"/>
    <property type="evidence" value="ECO:0007669"/>
    <property type="project" value="InterPro"/>
</dbReference>
<evidence type="ECO:0000313" key="6">
    <source>
        <dbReference type="EMBL" id="KAG6532782.1"/>
    </source>
</evidence>
<organism evidence="6 7">
    <name type="scientific">Zingiber officinale</name>
    <name type="common">Ginger</name>
    <name type="synonym">Amomum zingiber</name>
    <dbReference type="NCBI Taxonomy" id="94328"/>
    <lineage>
        <taxon>Eukaryota</taxon>
        <taxon>Viridiplantae</taxon>
        <taxon>Streptophyta</taxon>
        <taxon>Embryophyta</taxon>
        <taxon>Tracheophyta</taxon>
        <taxon>Spermatophyta</taxon>
        <taxon>Magnoliopsida</taxon>
        <taxon>Liliopsida</taxon>
        <taxon>Zingiberales</taxon>
        <taxon>Zingiberaceae</taxon>
        <taxon>Zingiber</taxon>
    </lineage>
</organism>
<keyword evidence="1 4" id="KW-0732">Signal</keyword>
<dbReference type="NCBIfam" id="TIGR01614">
    <property type="entry name" value="PME_inhib"/>
    <property type="match status" value="1"/>
</dbReference>
<dbReference type="AlphaFoldDB" id="A0A8J5LVU8"/>
<dbReference type="GO" id="GO:0005576">
    <property type="term" value="C:extracellular region"/>
    <property type="evidence" value="ECO:0007669"/>
    <property type="project" value="UniProtKB-ARBA"/>
</dbReference>
<protein>
    <recommendedName>
        <fullName evidence="5">Pectinesterase inhibitor domain-containing protein</fullName>
    </recommendedName>
</protein>
<gene>
    <name evidence="6" type="ORF">ZIOFF_006634</name>
</gene>